<keyword evidence="3" id="KW-0804">Transcription</keyword>
<name>A0A1B1MZF2_9BACL</name>
<dbReference type="GO" id="GO:0003700">
    <property type="term" value="F:DNA-binding transcription factor activity"/>
    <property type="evidence" value="ECO:0007669"/>
    <property type="project" value="InterPro"/>
</dbReference>
<dbReference type="InterPro" id="IPR047057">
    <property type="entry name" value="MerR_fam"/>
</dbReference>
<feature type="domain" description="HTH merR-type" evidence="4">
    <location>
        <begin position="1"/>
        <end position="71"/>
    </location>
</feature>
<reference evidence="5 6" key="1">
    <citation type="submission" date="2016-01" db="EMBL/GenBank/DDBJ databases">
        <title>Complete Genome Sequence of Paenibacillus yonginensis DCY84, a novel Plant Growth-Promoting Bacteria with Elicitation of Induced Systemic Resistance.</title>
        <authorList>
            <person name="Kim Y.J."/>
            <person name="Yang D.C."/>
            <person name="Sukweenadhi J."/>
        </authorList>
    </citation>
    <scope>NUCLEOTIDE SEQUENCE [LARGE SCALE GENOMIC DNA]</scope>
    <source>
        <strain evidence="5 6">DCY84</strain>
    </source>
</reference>
<evidence type="ECO:0000259" key="4">
    <source>
        <dbReference type="PROSITE" id="PS50937"/>
    </source>
</evidence>
<dbReference type="Proteomes" id="UP000092573">
    <property type="component" value="Chromosome"/>
</dbReference>
<dbReference type="STRING" id="1462996.AWM70_08030"/>
<keyword evidence="6" id="KW-1185">Reference proteome</keyword>
<dbReference type="AlphaFoldDB" id="A0A1B1MZF2"/>
<evidence type="ECO:0000256" key="2">
    <source>
        <dbReference type="ARBA" id="ARBA00023125"/>
    </source>
</evidence>
<dbReference type="PANTHER" id="PTHR30204">
    <property type="entry name" value="REDOX-CYCLING DRUG-SENSING TRANSCRIPTIONAL ACTIVATOR SOXR"/>
    <property type="match status" value="1"/>
</dbReference>
<keyword evidence="2" id="KW-0238">DNA-binding</keyword>
<protein>
    <submittedName>
        <fullName evidence="5">MerR family transcriptional regulator</fullName>
    </submittedName>
</protein>
<accession>A0A1B1MZF2</accession>
<evidence type="ECO:0000256" key="3">
    <source>
        <dbReference type="ARBA" id="ARBA00023163"/>
    </source>
</evidence>
<dbReference type="Gene3D" id="1.10.1660.10">
    <property type="match status" value="1"/>
</dbReference>
<dbReference type="PANTHER" id="PTHR30204:SF94">
    <property type="entry name" value="HEAVY METAL-DEPENDENT TRANSCRIPTIONAL REGULATOR HI_0293-RELATED"/>
    <property type="match status" value="1"/>
</dbReference>
<gene>
    <name evidence="5" type="ORF">AWM70_08030</name>
</gene>
<dbReference type="PROSITE" id="PS50937">
    <property type="entry name" value="HTH_MERR_2"/>
    <property type="match status" value="1"/>
</dbReference>
<dbReference type="Pfam" id="PF13411">
    <property type="entry name" value="MerR_1"/>
    <property type="match status" value="1"/>
</dbReference>
<dbReference type="GO" id="GO:0003677">
    <property type="term" value="F:DNA binding"/>
    <property type="evidence" value="ECO:0007669"/>
    <property type="project" value="UniProtKB-KW"/>
</dbReference>
<evidence type="ECO:0000256" key="1">
    <source>
        <dbReference type="ARBA" id="ARBA00023015"/>
    </source>
</evidence>
<keyword evidence="1" id="KW-0805">Transcription regulation</keyword>
<evidence type="ECO:0000313" key="5">
    <source>
        <dbReference type="EMBL" id="ANS74538.1"/>
    </source>
</evidence>
<dbReference type="InterPro" id="IPR000551">
    <property type="entry name" value="MerR-type_HTH_dom"/>
</dbReference>
<sequence length="139" mass="16584">MKIQELADKMGLTIHTIRYYEKEGLLDDRHVRRESNNYRNYSEEAVERLKLIKKFQSIGCSLAELKEVLRDHDANTQTNRQIIDWIHNKKKEIESKKEEYDQMLGTLNKMLEYRTLLMDDPIQAQEMLKSWHADSSKTP</sequence>
<dbReference type="KEGG" id="pyg:AWM70_08030"/>
<proteinExistence type="predicted"/>
<evidence type="ECO:0000313" key="6">
    <source>
        <dbReference type="Proteomes" id="UP000092573"/>
    </source>
</evidence>
<dbReference type="EMBL" id="CP014167">
    <property type="protein sequence ID" value="ANS74538.1"/>
    <property type="molecule type" value="Genomic_DNA"/>
</dbReference>
<organism evidence="5 6">
    <name type="scientific">Paenibacillus yonginensis</name>
    <dbReference type="NCBI Taxonomy" id="1462996"/>
    <lineage>
        <taxon>Bacteria</taxon>
        <taxon>Bacillati</taxon>
        <taxon>Bacillota</taxon>
        <taxon>Bacilli</taxon>
        <taxon>Bacillales</taxon>
        <taxon>Paenibacillaceae</taxon>
        <taxon>Paenibacillus</taxon>
    </lineage>
</organism>
<dbReference type="SUPFAM" id="SSF46955">
    <property type="entry name" value="Putative DNA-binding domain"/>
    <property type="match status" value="1"/>
</dbReference>
<dbReference type="InterPro" id="IPR009061">
    <property type="entry name" value="DNA-bd_dom_put_sf"/>
</dbReference>
<dbReference type="SMART" id="SM00422">
    <property type="entry name" value="HTH_MERR"/>
    <property type="match status" value="1"/>
</dbReference>
<dbReference type="OrthoDB" id="9791488at2"/>
<dbReference type="RefSeq" id="WP_068695305.1">
    <property type="nucleotide sequence ID" value="NZ_CP014167.1"/>
</dbReference>